<keyword evidence="5" id="KW-1185">Reference proteome</keyword>
<keyword evidence="3" id="KW-0812">Transmembrane</keyword>
<evidence type="ECO:0008006" key="6">
    <source>
        <dbReference type="Google" id="ProtNLM"/>
    </source>
</evidence>
<evidence type="ECO:0000256" key="2">
    <source>
        <dbReference type="ARBA" id="ARBA00023136"/>
    </source>
</evidence>
<dbReference type="PANTHER" id="PTHR37042:SF4">
    <property type="entry name" value="OUTER MEMBRANE PROTEIN RV1973"/>
    <property type="match status" value="1"/>
</dbReference>
<evidence type="ECO:0000256" key="1">
    <source>
        <dbReference type="ARBA" id="ARBA00004370"/>
    </source>
</evidence>
<comment type="caution">
    <text evidence="4">The sequence shown here is derived from an EMBL/GenBank/DDBJ whole genome shotgun (WGS) entry which is preliminary data.</text>
</comment>
<keyword evidence="3" id="KW-1133">Transmembrane helix</keyword>
<dbReference type="RefSeq" id="WP_344716330.1">
    <property type="nucleotide sequence ID" value="NZ_BAAAVS010000008.1"/>
</dbReference>
<dbReference type="Proteomes" id="UP001501035">
    <property type="component" value="Unassembled WGS sequence"/>
</dbReference>
<evidence type="ECO:0000313" key="5">
    <source>
        <dbReference type="Proteomes" id="UP001501035"/>
    </source>
</evidence>
<evidence type="ECO:0000313" key="4">
    <source>
        <dbReference type="EMBL" id="GAA3026493.1"/>
    </source>
</evidence>
<proteinExistence type="predicted"/>
<feature type="transmembrane region" description="Helical" evidence="3">
    <location>
        <begin position="26"/>
        <end position="46"/>
    </location>
</feature>
<dbReference type="PANTHER" id="PTHR37042">
    <property type="entry name" value="OUTER MEMBRANE PROTEIN RV1973"/>
    <property type="match status" value="1"/>
</dbReference>
<keyword evidence="2 3" id="KW-0472">Membrane</keyword>
<name>A0ABN3YEX1_9ACTN</name>
<accession>A0ABN3YEX1</accession>
<dbReference type="EMBL" id="BAAAVS010000008">
    <property type="protein sequence ID" value="GAA3026493.1"/>
    <property type="molecule type" value="Genomic_DNA"/>
</dbReference>
<reference evidence="4 5" key="1">
    <citation type="journal article" date="2019" name="Int. J. Syst. Evol. Microbiol.">
        <title>The Global Catalogue of Microorganisms (GCM) 10K type strain sequencing project: providing services to taxonomists for standard genome sequencing and annotation.</title>
        <authorList>
            <consortium name="The Broad Institute Genomics Platform"/>
            <consortium name="The Broad Institute Genome Sequencing Center for Infectious Disease"/>
            <person name="Wu L."/>
            <person name="Ma J."/>
        </authorList>
    </citation>
    <scope>NUCLEOTIDE SEQUENCE [LARGE SCALE GENOMIC DNA]</scope>
    <source>
        <strain evidence="4 5">JCM 14234</strain>
    </source>
</reference>
<comment type="subcellular location">
    <subcellularLocation>
        <location evidence="1">Membrane</location>
    </subcellularLocation>
</comment>
<sequence length="171" mass="17860">MLAAERRARAELDALRGGAVDRRRRILVVVAAVAAISGVLAAVVTGRGPSDDDFVRAAAARVTVLLSATPDQPDRATRILAGATGEFHDEFAQSADAYTTFVRAAGTTSDGRVQGAGLTGRRGPEAEVLVFATVDLVASPQAAARSTDFRLRVVVADEAGVFKLAKVQYLP</sequence>
<evidence type="ECO:0000256" key="3">
    <source>
        <dbReference type="SAM" id="Phobius"/>
    </source>
</evidence>
<gene>
    <name evidence="4" type="ORF">GCM10010528_05310</name>
</gene>
<organism evidence="4 5">
    <name type="scientific">Gordonia defluvii</name>
    <dbReference type="NCBI Taxonomy" id="283718"/>
    <lineage>
        <taxon>Bacteria</taxon>
        <taxon>Bacillati</taxon>
        <taxon>Actinomycetota</taxon>
        <taxon>Actinomycetes</taxon>
        <taxon>Mycobacteriales</taxon>
        <taxon>Gordoniaceae</taxon>
        <taxon>Gordonia</taxon>
    </lineage>
</organism>
<protein>
    <recommendedName>
        <fullName evidence="6">Mce-associated membrane protein</fullName>
    </recommendedName>
</protein>